<gene>
    <name evidence="2" type="ORF">SAMN05421779_103151</name>
</gene>
<dbReference type="EMBL" id="FTOA01000003">
    <property type="protein sequence ID" value="SIS69640.1"/>
    <property type="molecule type" value="Genomic_DNA"/>
</dbReference>
<evidence type="ECO:0000256" key="1">
    <source>
        <dbReference type="SAM" id="SignalP"/>
    </source>
</evidence>
<organism evidence="2 3">
    <name type="scientific">Insolitispirillum peregrinum</name>
    <dbReference type="NCBI Taxonomy" id="80876"/>
    <lineage>
        <taxon>Bacteria</taxon>
        <taxon>Pseudomonadati</taxon>
        <taxon>Pseudomonadota</taxon>
        <taxon>Alphaproteobacteria</taxon>
        <taxon>Rhodospirillales</taxon>
        <taxon>Novispirillaceae</taxon>
        <taxon>Insolitispirillum</taxon>
    </lineage>
</organism>
<keyword evidence="3" id="KW-1185">Reference proteome</keyword>
<dbReference type="STRING" id="80876.SAMN05421779_103151"/>
<evidence type="ECO:0008006" key="4">
    <source>
        <dbReference type="Google" id="ProtNLM"/>
    </source>
</evidence>
<proteinExistence type="predicted"/>
<feature type="chain" id="PRO_5012184860" description="Type IV secretion system protein VirB9" evidence="1">
    <location>
        <begin position="30"/>
        <end position="269"/>
    </location>
</feature>
<dbReference type="Proteomes" id="UP000185678">
    <property type="component" value="Unassembled WGS sequence"/>
</dbReference>
<sequence length="269" mass="29883">MRRSSLMFVLLGGLAIGTASTVSVSPASAADPTAYQRQVYAEVNQSLDGMRTASKTFSVDGAPVEIHVTTWSDGSGIRKMTMSMPDDHGDNIQDYYYDGGSLVFVYEVITTQDIRGGSVSREENRYYFENNQMFRWLDSNKQSVPRSDEEFVTRESEMLQTSEEYVRRMGNSSGGKGKAKDSAGGLHTTTGIFEGFEQGDYLYLNLTVGRETKSYMVLNPDSSLEQLIDQENRYRGRSLVVTWKTTVETLEEAGGKVEVTQAVSVQLAK</sequence>
<name>A0A1N7L7H9_9PROT</name>
<dbReference type="RefSeq" id="WP_076399793.1">
    <property type="nucleotide sequence ID" value="NZ_FTOA01000003.1"/>
</dbReference>
<protein>
    <recommendedName>
        <fullName evidence="4">Type IV secretion system protein VirB9</fullName>
    </recommendedName>
</protein>
<evidence type="ECO:0000313" key="3">
    <source>
        <dbReference type="Proteomes" id="UP000185678"/>
    </source>
</evidence>
<reference evidence="2 3" key="1">
    <citation type="submission" date="2017-01" db="EMBL/GenBank/DDBJ databases">
        <authorList>
            <person name="Mah S.A."/>
            <person name="Swanson W.J."/>
            <person name="Moy G.W."/>
            <person name="Vacquier V.D."/>
        </authorList>
    </citation>
    <scope>NUCLEOTIDE SEQUENCE [LARGE SCALE GENOMIC DNA]</scope>
    <source>
        <strain evidence="2 3">DSM 11589</strain>
    </source>
</reference>
<accession>A0A1N7L7H9</accession>
<keyword evidence="1" id="KW-0732">Signal</keyword>
<dbReference type="AlphaFoldDB" id="A0A1N7L7H9"/>
<evidence type="ECO:0000313" key="2">
    <source>
        <dbReference type="EMBL" id="SIS69640.1"/>
    </source>
</evidence>
<dbReference type="OrthoDB" id="7064461at2"/>
<feature type="signal peptide" evidence="1">
    <location>
        <begin position="1"/>
        <end position="29"/>
    </location>
</feature>